<comment type="caution">
    <text evidence="1">The sequence shown here is derived from an EMBL/GenBank/DDBJ whole genome shotgun (WGS) entry which is preliminary data.</text>
</comment>
<evidence type="ECO:0000313" key="1">
    <source>
        <dbReference type="EMBL" id="PKC00404.1"/>
    </source>
</evidence>
<name>A0A2N0P0Q5_9GLOM</name>
<dbReference type="AlphaFoldDB" id="A0A2N0P0Q5"/>
<dbReference type="EMBL" id="LLXJ01001881">
    <property type="protein sequence ID" value="PKC00404.1"/>
    <property type="molecule type" value="Genomic_DNA"/>
</dbReference>
<reference evidence="1 2" key="1">
    <citation type="submission" date="2016-04" db="EMBL/GenBank/DDBJ databases">
        <title>Genome analyses suggest a sexual origin of heterokaryosis in a supposedly ancient asexual fungus.</title>
        <authorList>
            <person name="Ropars J."/>
            <person name="Sedzielewska K."/>
            <person name="Noel J."/>
            <person name="Charron P."/>
            <person name="Farinelli L."/>
            <person name="Marton T."/>
            <person name="Kruger M."/>
            <person name="Pelin A."/>
            <person name="Brachmann A."/>
            <person name="Corradi N."/>
        </authorList>
    </citation>
    <scope>NUCLEOTIDE SEQUENCE [LARGE SCALE GENOMIC DNA]</scope>
    <source>
        <strain evidence="1 2">A5</strain>
    </source>
</reference>
<evidence type="ECO:0000313" key="2">
    <source>
        <dbReference type="Proteomes" id="UP000232722"/>
    </source>
</evidence>
<gene>
    <name evidence="1" type="ORF">RhiirA5_428245</name>
</gene>
<reference evidence="1 2" key="2">
    <citation type="submission" date="2017-09" db="EMBL/GenBank/DDBJ databases">
        <title>Extensive intraspecific genome diversity in a model arbuscular mycorrhizal fungus.</title>
        <authorList>
            <person name="Chen E.C."/>
            <person name="Morin E."/>
            <person name="Beaudet D."/>
            <person name="Noel J."/>
            <person name="Ndikumana S."/>
            <person name="Charron P."/>
            <person name="St-Onge C."/>
            <person name="Giorgi J."/>
            <person name="Grigoriev I.V."/>
            <person name="Roux C."/>
            <person name="Martin F.M."/>
            <person name="Corradi N."/>
        </authorList>
    </citation>
    <scope>NUCLEOTIDE SEQUENCE [LARGE SCALE GENOMIC DNA]</scope>
    <source>
        <strain evidence="1 2">A5</strain>
    </source>
</reference>
<dbReference type="Proteomes" id="UP000232722">
    <property type="component" value="Unassembled WGS sequence"/>
</dbReference>
<accession>A0A2N0P0Q5</accession>
<proteinExistence type="predicted"/>
<sequence>MDYESTYVDARCWPELKHSAGLGFRNAGQDPISTDRKEFNVKNFEREFGPQGTTQY</sequence>
<organism evidence="1 2">
    <name type="scientific">Rhizophagus irregularis</name>
    <dbReference type="NCBI Taxonomy" id="588596"/>
    <lineage>
        <taxon>Eukaryota</taxon>
        <taxon>Fungi</taxon>
        <taxon>Fungi incertae sedis</taxon>
        <taxon>Mucoromycota</taxon>
        <taxon>Glomeromycotina</taxon>
        <taxon>Glomeromycetes</taxon>
        <taxon>Glomerales</taxon>
        <taxon>Glomeraceae</taxon>
        <taxon>Rhizophagus</taxon>
    </lineage>
</organism>
<protein>
    <submittedName>
        <fullName evidence="1">Uncharacterized protein</fullName>
    </submittedName>
</protein>